<accession>A0A178IG48</accession>
<dbReference type="AlphaFoldDB" id="A0A178IG48"/>
<sequence length="310" mass="33601">MNPLSSSEIRGNWATLLLPVRPDDSIDYELLSAEVDYFITAKVNGIYSNGSAGEFYAQTEDEFDKINALLAEKCNAAGMSFQVGAAHPCAQTARERLRRAKALRPSAFQVTLPDWFPPTLDEILRFLEVMAVEAAPIPLIVYNPPHAKRKLTPAEWAKVADRVAGVAGMKVPGGDEAWYEAMRPLMTRLSIFIPGHFLHVGLGHGAHGAYSNVACLSPKFAQRWYELCVSDPAAGAALGKRIAAFWAGNIAPVITQHGLSNMAADKTAAVAGGWLPGLTTRLRWPYGFAPDDLARKIGATARAELPEAFI</sequence>
<dbReference type="SUPFAM" id="SSF51569">
    <property type="entry name" value="Aldolase"/>
    <property type="match status" value="1"/>
</dbReference>
<protein>
    <submittedName>
        <fullName evidence="2">Dihydrodipicolinate synthase family protein</fullName>
    </submittedName>
</protein>
<dbReference type="Gene3D" id="3.20.20.70">
    <property type="entry name" value="Aldolase class I"/>
    <property type="match status" value="1"/>
</dbReference>
<dbReference type="GO" id="GO:0008747">
    <property type="term" value="F:N-acetylneuraminate lyase activity"/>
    <property type="evidence" value="ECO:0007669"/>
    <property type="project" value="TreeGrafter"/>
</dbReference>
<dbReference type="InterPro" id="IPR002220">
    <property type="entry name" value="DapA-like"/>
</dbReference>
<dbReference type="PANTHER" id="PTHR42849:SF1">
    <property type="entry name" value="N-ACETYLNEURAMINATE LYASE"/>
    <property type="match status" value="1"/>
</dbReference>
<comment type="caution">
    <text evidence="2">The sequence shown here is derived from an EMBL/GenBank/DDBJ whole genome shotgun (WGS) entry which is preliminary data.</text>
</comment>
<organism evidence="2 3">
    <name type="scientific">Termitidicoccus mucosus</name>
    <dbReference type="NCBI Taxonomy" id="1184151"/>
    <lineage>
        <taxon>Bacteria</taxon>
        <taxon>Pseudomonadati</taxon>
        <taxon>Verrucomicrobiota</taxon>
        <taxon>Opitutia</taxon>
        <taxon>Opitutales</taxon>
        <taxon>Opitutaceae</taxon>
        <taxon>Termitidicoccus</taxon>
    </lineage>
</organism>
<evidence type="ECO:0000313" key="3">
    <source>
        <dbReference type="Proteomes" id="UP000078486"/>
    </source>
</evidence>
<gene>
    <name evidence="2" type="ORF">AW736_18750</name>
</gene>
<dbReference type="PANTHER" id="PTHR42849">
    <property type="entry name" value="N-ACETYLNEURAMINATE LYASE"/>
    <property type="match status" value="1"/>
</dbReference>
<keyword evidence="1" id="KW-0456">Lyase</keyword>
<keyword evidence="3" id="KW-1185">Reference proteome</keyword>
<proteinExistence type="predicted"/>
<dbReference type="Proteomes" id="UP000078486">
    <property type="component" value="Unassembled WGS sequence"/>
</dbReference>
<dbReference type="InterPro" id="IPR013785">
    <property type="entry name" value="Aldolase_TIM"/>
</dbReference>
<dbReference type="CDD" id="cd00408">
    <property type="entry name" value="DHDPS-like"/>
    <property type="match status" value="1"/>
</dbReference>
<dbReference type="SMART" id="SM01130">
    <property type="entry name" value="DHDPS"/>
    <property type="match status" value="1"/>
</dbReference>
<dbReference type="GO" id="GO:0005829">
    <property type="term" value="C:cytosol"/>
    <property type="evidence" value="ECO:0007669"/>
    <property type="project" value="TreeGrafter"/>
</dbReference>
<reference evidence="2 3" key="1">
    <citation type="submission" date="2016-01" db="EMBL/GenBank/DDBJ databases">
        <title>High potential of lignocellulose degradation of a new Verrucomicrobia species.</title>
        <authorList>
            <person name="Wang Y."/>
            <person name="Shi Y."/>
            <person name="Qiu Z."/>
            <person name="Liu S."/>
            <person name="Yang H."/>
        </authorList>
    </citation>
    <scope>NUCLEOTIDE SEQUENCE [LARGE SCALE GENOMIC DNA]</scope>
    <source>
        <strain evidence="2 3">TSB47</strain>
    </source>
</reference>
<dbReference type="GO" id="GO:0019262">
    <property type="term" value="P:N-acetylneuraminate catabolic process"/>
    <property type="evidence" value="ECO:0007669"/>
    <property type="project" value="TreeGrafter"/>
</dbReference>
<dbReference type="EMBL" id="LRRQ01000144">
    <property type="protein sequence ID" value="OAM88115.1"/>
    <property type="molecule type" value="Genomic_DNA"/>
</dbReference>
<name>A0A178IG48_9BACT</name>
<dbReference type="OrthoDB" id="9782828at2"/>
<evidence type="ECO:0000256" key="1">
    <source>
        <dbReference type="ARBA" id="ARBA00023239"/>
    </source>
</evidence>
<evidence type="ECO:0000313" key="2">
    <source>
        <dbReference type="EMBL" id="OAM88115.1"/>
    </source>
</evidence>
<dbReference type="Pfam" id="PF00701">
    <property type="entry name" value="DHDPS"/>
    <property type="match status" value="1"/>
</dbReference>
<dbReference type="RefSeq" id="WP_068771834.1">
    <property type="nucleotide sequence ID" value="NZ_CP109796.1"/>
</dbReference>
<dbReference type="STRING" id="1184151.AW736_18750"/>